<dbReference type="PANTHER" id="PTHR43697">
    <property type="entry name" value="SERYL-TRNA SYNTHETASE"/>
    <property type="match status" value="1"/>
</dbReference>
<feature type="site" description="Important for serine binding" evidence="15">
    <location>
        <position position="406"/>
    </location>
</feature>
<dbReference type="GO" id="GO:0005737">
    <property type="term" value="C:cytoplasm"/>
    <property type="evidence" value="ECO:0007669"/>
    <property type="project" value="UniProtKB-SubCell"/>
</dbReference>
<evidence type="ECO:0000256" key="8">
    <source>
        <dbReference type="ARBA" id="ARBA00022840"/>
    </source>
</evidence>
<keyword evidence="6 19" id="KW-0436">Ligase</keyword>
<evidence type="ECO:0000256" key="17">
    <source>
        <dbReference type="SAM" id="Coils"/>
    </source>
</evidence>
<accession>A0A2I2KYL7</accession>
<comment type="catalytic activity">
    <reaction evidence="12">
        <text>tRNA(Sec) + L-serine + ATP = L-seryl-tRNA(Sec) + AMP + diphosphate + H(+)</text>
        <dbReference type="Rhea" id="RHEA:42580"/>
        <dbReference type="Rhea" id="RHEA-COMP:9742"/>
        <dbReference type="Rhea" id="RHEA-COMP:10128"/>
        <dbReference type="ChEBI" id="CHEBI:15378"/>
        <dbReference type="ChEBI" id="CHEBI:30616"/>
        <dbReference type="ChEBI" id="CHEBI:33019"/>
        <dbReference type="ChEBI" id="CHEBI:33384"/>
        <dbReference type="ChEBI" id="CHEBI:78442"/>
        <dbReference type="ChEBI" id="CHEBI:78533"/>
        <dbReference type="ChEBI" id="CHEBI:456215"/>
        <dbReference type="EC" id="6.1.1.11"/>
    </reaction>
</comment>
<evidence type="ECO:0000256" key="5">
    <source>
        <dbReference type="ARBA" id="ARBA00022490"/>
    </source>
</evidence>
<sequence length="444" mass="49710">MDVPRHGRAAPWTCRGIYQGLTRFMLDKRFIRDNPQAVKDAVAAKGLDLDVDELLQLDQDNRKLQFEVDTAQATRRSFSKQFAKADEARRAELRAEHEAFDGQLRELRERLAQSGARLAELMLQTPTIPWSGAPVGPDESANVVLRTVGTPPEFDFTPLDHTELAERRGWAEFARARRVAGERAYALVGDLVMLERAVHSYALDLLRGREFTPVSVPALVREEPLVGTGMLPKAREEIYAIPADDLYLAGTAEVALVGLHAGEILDADRLPLRYAGIAPSFRREIGSASRDVRGLLRVHQFEKVEMFVLCAADEAESARWHAELLATAERILTDLGLCYEVVECATGDMGVGKFRMNDINTWFPSLGRFRETHSCSTLHDWQARRANLRYRDADGTIRFAHTLNNTAVATPRLLAALLENFQTADGQLRVPEVLRPYLGGRELI</sequence>
<dbReference type="AlphaFoldDB" id="A0A2I2KYL7"/>
<comment type="subcellular location">
    <subcellularLocation>
        <location evidence="1">Cytoplasm</location>
    </subcellularLocation>
</comment>
<dbReference type="PRINTS" id="PR00981">
    <property type="entry name" value="TRNASYNTHSER"/>
</dbReference>
<evidence type="ECO:0000256" key="10">
    <source>
        <dbReference type="ARBA" id="ARBA00023146"/>
    </source>
</evidence>
<dbReference type="EMBL" id="FZMO01000468">
    <property type="protein sequence ID" value="SNQ50763.1"/>
    <property type="molecule type" value="Genomic_DNA"/>
</dbReference>
<evidence type="ECO:0000256" key="1">
    <source>
        <dbReference type="ARBA" id="ARBA00004496"/>
    </source>
</evidence>
<dbReference type="InterPro" id="IPR002317">
    <property type="entry name" value="Ser-tRNA-ligase_type_1"/>
</dbReference>
<keyword evidence="7" id="KW-0547">Nucleotide-binding</keyword>
<feature type="binding site" evidence="16">
    <location>
        <begin position="371"/>
        <end position="374"/>
    </location>
    <ligand>
        <name>ATP</name>
        <dbReference type="ChEBI" id="CHEBI:30616"/>
    </ligand>
</feature>
<proteinExistence type="inferred from homology"/>
<evidence type="ECO:0000259" key="18">
    <source>
        <dbReference type="PROSITE" id="PS50862"/>
    </source>
</evidence>
<evidence type="ECO:0000256" key="4">
    <source>
        <dbReference type="ARBA" id="ARBA00012840"/>
    </source>
</evidence>
<evidence type="ECO:0000313" key="20">
    <source>
        <dbReference type="Proteomes" id="UP000234331"/>
    </source>
</evidence>
<evidence type="ECO:0000256" key="13">
    <source>
        <dbReference type="ARBA" id="ARBA00048823"/>
    </source>
</evidence>
<dbReference type="Pfam" id="PF00587">
    <property type="entry name" value="tRNA-synt_2b"/>
    <property type="match status" value="1"/>
</dbReference>
<dbReference type="EC" id="6.1.1.11" evidence="4 14"/>
<feature type="binding site" evidence="15">
    <location>
        <position position="251"/>
    </location>
    <ligand>
        <name>L-serine</name>
        <dbReference type="ChEBI" id="CHEBI:33384"/>
    </ligand>
</feature>
<dbReference type="GO" id="GO:0004828">
    <property type="term" value="F:serine-tRNA ligase activity"/>
    <property type="evidence" value="ECO:0007669"/>
    <property type="project" value="UniProtKB-UniRule"/>
</dbReference>
<evidence type="ECO:0000256" key="16">
    <source>
        <dbReference type="PIRSR" id="PIRSR001529-2"/>
    </source>
</evidence>
<reference evidence="19 20" key="1">
    <citation type="submission" date="2017-06" db="EMBL/GenBank/DDBJ databases">
        <authorList>
            <person name="Kim H.J."/>
            <person name="Triplett B.A."/>
        </authorList>
    </citation>
    <scope>NUCLEOTIDE SEQUENCE [LARGE SCALE GENOMIC DNA]</scope>
    <source>
        <strain evidence="19">FRACA_ARgP5</strain>
    </source>
</reference>
<dbReference type="GO" id="GO:0006434">
    <property type="term" value="P:seryl-tRNA aminoacylation"/>
    <property type="evidence" value="ECO:0007669"/>
    <property type="project" value="UniProtKB-UniRule"/>
</dbReference>
<protein>
    <recommendedName>
        <fullName evidence="11 14">Serine--tRNA ligase</fullName>
        <ecNumber evidence="4 14">6.1.1.11</ecNumber>
    </recommendedName>
</protein>
<feature type="binding site" evidence="15">
    <location>
        <position position="282"/>
    </location>
    <ligand>
        <name>L-serine</name>
        <dbReference type="ChEBI" id="CHEBI:33384"/>
    </ligand>
</feature>
<dbReference type="InterPro" id="IPR010978">
    <property type="entry name" value="tRNA-bd_arm"/>
</dbReference>
<dbReference type="Gene3D" id="3.30.930.10">
    <property type="entry name" value="Bira Bifunctional Protein, Domain 2"/>
    <property type="match status" value="1"/>
</dbReference>
<dbReference type="GO" id="GO:0005524">
    <property type="term" value="F:ATP binding"/>
    <property type="evidence" value="ECO:0007669"/>
    <property type="project" value="UniProtKB-KW"/>
</dbReference>
<dbReference type="NCBIfam" id="TIGR00414">
    <property type="entry name" value="serS"/>
    <property type="match status" value="1"/>
</dbReference>
<dbReference type="CDD" id="cd00770">
    <property type="entry name" value="SerRS_core"/>
    <property type="match status" value="1"/>
</dbReference>
<dbReference type="PANTHER" id="PTHR43697:SF1">
    <property type="entry name" value="SERINE--TRNA LIGASE"/>
    <property type="match status" value="1"/>
</dbReference>
<feature type="domain" description="Aminoacyl-transfer RNA synthetases class-II family profile" evidence="18">
    <location>
        <begin position="160"/>
        <end position="431"/>
    </location>
</feature>
<dbReference type="InterPro" id="IPR045864">
    <property type="entry name" value="aa-tRNA-synth_II/BPL/LPL"/>
</dbReference>
<evidence type="ECO:0000256" key="3">
    <source>
        <dbReference type="ARBA" id="ARBA00010728"/>
    </source>
</evidence>
<keyword evidence="17" id="KW-0175">Coiled coil</keyword>
<gene>
    <name evidence="19" type="primary">serS</name>
    <name evidence="19" type="ORF">FRACA_520028</name>
</gene>
<comment type="similarity">
    <text evidence="3">Belongs to the class-II aminoacyl-tRNA synthetase family. Type-1 seryl-tRNA synthetase subfamily.</text>
</comment>
<dbReference type="InterPro" id="IPR042103">
    <property type="entry name" value="SerRS_1_N_sf"/>
</dbReference>
<dbReference type="Gene3D" id="1.10.287.40">
    <property type="entry name" value="Serine-tRNA synthetase, tRNA binding domain"/>
    <property type="match status" value="1"/>
</dbReference>
<evidence type="ECO:0000256" key="9">
    <source>
        <dbReference type="ARBA" id="ARBA00022917"/>
    </source>
</evidence>
<evidence type="ECO:0000256" key="15">
    <source>
        <dbReference type="PIRSR" id="PIRSR001529-1"/>
    </source>
</evidence>
<dbReference type="Proteomes" id="UP000234331">
    <property type="component" value="Unassembled WGS sequence"/>
</dbReference>
<keyword evidence="10" id="KW-0030">Aminoacyl-tRNA synthetase</keyword>
<name>A0A2I2KYL7_9ACTN</name>
<comment type="pathway">
    <text evidence="2">Aminoacyl-tRNA biosynthesis; selenocysteinyl-tRNA(Sec) biosynthesis; L-seryl-tRNA(Sec) from L-serine and tRNA(Sec): step 1/1.</text>
</comment>
<organism evidence="19 20">
    <name type="scientific">Frankia canadensis</name>
    <dbReference type="NCBI Taxonomy" id="1836972"/>
    <lineage>
        <taxon>Bacteria</taxon>
        <taxon>Bacillati</taxon>
        <taxon>Actinomycetota</taxon>
        <taxon>Actinomycetes</taxon>
        <taxon>Frankiales</taxon>
        <taxon>Frankiaceae</taxon>
        <taxon>Frankia</taxon>
    </lineage>
</organism>
<dbReference type="Pfam" id="PF02403">
    <property type="entry name" value="Seryl_tRNA_N"/>
    <property type="match status" value="1"/>
</dbReference>
<evidence type="ECO:0000313" key="19">
    <source>
        <dbReference type="EMBL" id="SNQ50763.1"/>
    </source>
</evidence>
<dbReference type="InterPro" id="IPR033729">
    <property type="entry name" value="SerRS_core"/>
</dbReference>
<dbReference type="InterPro" id="IPR002314">
    <property type="entry name" value="aa-tRNA-synt_IIb"/>
</dbReference>
<dbReference type="InterPro" id="IPR006195">
    <property type="entry name" value="aa-tRNA-synth_II"/>
</dbReference>
<keyword evidence="8 16" id="KW-0067">ATP-binding</keyword>
<evidence type="ECO:0000256" key="11">
    <source>
        <dbReference type="ARBA" id="ARBA00039158"/>
    </source>
</evidence>
<feature type="binding site" evidence="16">
    <location>
        <begin position="282"/>
        <end position="284"/>
    </location>
    <ligand>
        <name>ATP</name>
        <dbReference type="ChEBI" id="CHEBI:30616"/>
    </ligand>
</feature>
<keyword evidence="5" id="KW-0963">Cytoplasm</keyword>
<dbReference type="SUPFAM" id="SSF46589">
    <property type="entry name" value="tRNA-binding arm"/>
    <property type="match status" value="1"/>
</dbReference>
<keyword evidence="9" id="KW-0648">Protein biosynthesis</keyword>
<dbReference type="InterPro" id="IPR015866">
    <property type="entry name" value="Ser-tRNA-synth_1_N"/>
</dbReference>
<feature type="binding site" evidence="15">
    <location>
        <position position="404"/>
    </location>
    <ligand>
        <name>L-serine</name>
        <dbReference type="ChEBI" id="CHEBI:33384"/>
    </ligand>
</feature>
<evidence type="ECO:0000256" key="2">
    <source>
        <dbReference type="ARBA" id="ARBA00005045"/>
    </source>
</evidence>
<dbReference type="PROSITE" id="PS50862">
    <property type="entry name" value="AA_TRNA_LIGASE_II"/>
    <property type="match status" value="1"/>
</dbReference>
<comment type="catalytic activity">
    <reaction evidence="13">
        <text>tRNA(Ser) + L-serine + ATP = L-seryl-tRNA(Ser) + AMP + diphosphate + H(+)</text>
        <dbReference type="Rhea" id="RHEA:12292"/>
        <dbReference type="Rhea" id="RHEA-COMP:9669"/>
        <dbReference type="Rhea" id="RHEA-COMP:9703"/>
        <dbReference type="ChEBI" id="CHEBI:15378"/>
        <dbReference type="ChEBI" id="CHEBI:30616"/>
        <dbReference type="ChEBI" id="CHEBI:33019"/>
        <dbReference type="ChEBI" id="CHEBI:33384"/>
        <dbReference type="ChEBI" id="CHEBI:78442"/>
        <dbReference type="ChEBI" id="CHEBI:78533"/>
        <dbReference type="ChEBI" id="CHEBI:456215"/>
        <dbReference type="EC" id="6.1.1.11"/>
    </reaction>
</comment>
<dbReference type="SUPFAM" id="SSF55681">
    <property type="entry name" value="Class II aaRS and biotin synthetases"/>
    <property type="match status" value="1"/>
</dbReference>
<evidence type="ECO:0000256" key="6">
    <source>
        <dbReference type="ARBA" id="ARBA00022598"/>
    </source>
</evidence>
<evidence type="ECO:0000256" key="14">
    <source>
        <dbReference type="NCBIfam" id="TIGR00414"/>
    </source>
</evidence>
<dbReference type="PIRSF" id="PIRSF001529">
    <property type="entry name" value="Ser-tRNA-synth_IIa"/>
    <property type="match status" value="1"/>
</dbReference>
<feature type="coiled-coil region" evidence="17">
    <location>
        <begin position="90"/>
        <end position="124"/>
    </location>
</feature>
<feature type="binding site" evidence="15">
    <location>
        <position position="305"/>
    </location>
    <ligand>
        <name>L-serine</name>
        <dbReference type="ChEBI" id="CHEBI:33384"/>
    </ligand>
</feature>
<evidence type="ECO:0000256" key="7">
    <source>
        <dbReference type="ARBA" id="ARBA00022741"/>
    </source>
</evidence>
<evidence type="ECO:0000256" key="12">
    <source>
        <dbReference type="ARBA" id="ARBA00047929"/>
    </source>
</evidence>
<keyword evidence="20" id="KW-1185">Reference proteome</keyword>
<feature type="binding site" evidence="16">
    <location>
        <begin position="298"/>
        <end position="301"/>
    </location>
    <ligand>
        <name>ATP</name>
        <dbReference type="ChEBI" id="CHEBI:30616"/>
    </ligand>
</feature>